<dbReference type="RefSeq" id="WP_090442343.1">
    <property type="nucleotide sequence ID" value="NZ_FOHU01000006.1"/>
</dbReference>
<gene>
    <name evidence="3" type="ORF">SAMN05660297_01729</name>
</gene>
<evidence type="ECO:0000313" key="4">
    <source>
        <dbReference type="Proteomes" id="UP000199568"/>
    </source>
</evidence>
<name>A0A1I0CRQ3_9FIRM</name>
<protein>
    <recommendedName>
        <fullName evidence="5">Copper amine oxidase N-terminal domain-containing protein</fullName>
    </recommendedName>
</protein>
<dbReference type="EMBL" id="FOHU01000006">
    <property type="protein sequence ID" value="SET22321.1"/>
    <property type="molecule type" value="Genomic_DNA"/>
</dbReference>
<reference evidence="3 4" key="1">
    <citation type="submission" date="2016-10" db="EMBL/GenBank/DDBJ databases">
        <authorList>
            <person name="de Groot N.N."/>
        </authorList>
    </citation>
    <scope>NUCLEOTIDE SEQUENCE [LARGE SCALE GENOMIC DNA]</scope>
    <source>
        <strain evidence="3 4">DSM 18979</strain>
    </source>
</reference>
<feature type="coiled-coil region" evidence="1">
    <location>
        <begin position="453"/>
        <end position="480"/>
    </location>
</feature>
<accession>A0A1I0CRQ3</accession>
<dbReference type="STRING" id="426128.SAMN05660297_01729"/>
<keyword evidence="4" id="KW-1185">Reference proteome</keyword>
<keyword evidence="1" id="KW-0175">Coiled coil</keyword>
<feature type="signal peptide" evidence="2">
    <location>
        <begin position="1"/>
        <end position="21"/>
    </location>
</feature>
<evidence type="ECO:0008006" key="5">
    <source>
        <dbReference type="Google" id="ProtNLM"/>
    </source>
</evidence>
<proteinExistence type="predicted"/>
<sequence length="808" mass="96409">MRKRICLLLCFLLFLSMTTTAFGQGYRRNITGEFSDIQVSVNNTPLGLFREPLVYDDEVYVPIKNLSQLLYLDTQYDEAKNTVKINTGGILEDASTRSFAANLLQRDYEINVLSRQLQQKDKAVEDRIGLPYRVINSDEEMEAYLKDYFGELHGISMNISFRNYRDSRYRLYITFPSRDREDFEGLSRRIIEEWMEDILFVVRELFDDRARIDGHMRDSSSSYRTYISFETDGDRLRFSSSYYYADDDRRRISINASKLVERLEKNLSSYNGVDFEYKVNTNRYDIDLLVYFDDKDFYDWSSSTRRNFLNRLEREVWGFDGRLDAYGKIIDSDKDEEVLRFHFMNRRVDFYDYEVRETSTASSTREIKLVEQNPVVRRNLNAWFNNIQLEIDGIPFRMLKEPFMLEDEIYMPMTDLGDALYWVYEYLPKENVLKIMDNNFHSRNSRLVGNRLLQGREQEREQLLTQIEIMQKQLERELDSSLPYRSILSVSRMESYLRDYFEIFEGIETYIRLTRSSGDNYRLRITYPIEDYAVFDGIRSSTIERWVDGMLDAIRELYDPNARISGSIRPEPLGNHDFTLITFEMERDRLTFDFEEHGNQTTTTQRVDARRLERELERYLRRYRGVNFRYEVVVNRRDVDLNITCTNDSFYRWDLYDKLEFIKEIKEEIYDLYDGITVNGRVVDTYLNDQVFRFSIEKGSIRSYDLLVDMEKHLNRHHKEFTAGGNTFSFTYRIWEKDANTFDVKLEGDFFQQESEWRNISDADGYPPEFEVFVEDALKVVADFWQVDVVGEAVDKAYSSILVKTVDY</sequence>
<evidence type="ECO:0000256" key="2">
    <source>
        <dbReference type="SAM" id="SignalP"/>
    </source>
</evidence>
<evidence type="ECO:0000313" key="3">
    <source>
        <dbReference type="EMBL" id="SET22321.1"/>
    </source>
</evidence>
<organism evidence="3 4">
    <name type="scientific">Natronincola peptidivorans</name>
    <dbReference type="NCBI Taxonomy" id="426128"/>
    <lineage>
        <taxon>Bacteria</taxon>
        <taxon>Bacillati</taxon>
        <taxon>Bacillota</taxon>
        <taxon>Clostridia</taxon>
        <taxon>Peptostreptococcales</taxon>
        <taxon>Natronincolaceae</taxon>
        <taxon>Natronincola</taxon>
    </lineage>
</organism>
<dbReference type="Proteomes" id="UP000199568">
    <property type="component" value="Unassembled WGS sequence"/>
</dbReference>
<feature type="chain" id="PRO_5038640277" description="Copper amine oxidase N-terminal domain-containing protein" evidence="2">
    <location>
        <begin position="22"/>
        <end position="808"/>
    </location>
</feature>
<evidence type="ECO:0000256" key="1">
    <source>
        <dbReference type="SAM" id="Coils"/>
    </source>
</evidence>
<dbReference type="OrthoDB" id="2353630at2"/>
<dbReference type="AlphaFoldDB" id="A0A1I0CRQ3"/>
<keyword evidence="2" id="KW-0732">Signal</keyword>